<organism evidence="3 4">
    <name type="scientific">Sporormia fimetaria CBS 119925</name>
    <dbReference type="NCBI Taxonomy" id="1340428"/>
    <lineage>
        <taxon>Eukaryota</taxon>
        <taxon>Fungi</taxon>
        <taxon>Dikarya</taxon>
        <taxon>Ascomycota</taxon>
        <taxon>Pezizomycotina</taxon>
        <taxon>Dothideomycetes</taxon>
        <taxon>Pleosporomycetidae</taxon>
        <taxon>Pleosporales</taxon>
        <taxon>Sporormiaceae</taxon>
        <taxon>Sporormia</taxon>
    </lineage>
</organism>
<dbReference type="Pfam" id="PF00855">
    <property type="entry name" value="PWWP"/>
    <property type="match status" value="1"/>
</dbReference>
<feature type="compositionally biased region" description="Polar residues" evidence="1">
    <location>
        <begin position="169"/>
        <end position="184"/>
    </location>
</feature>
<sequence length="472" mass="52094">MPDADGYCLYQKGPIRPPWPAFMCTEGMLPKKVREGRPSMNAVAVYLLQKRKIEWASFAQLLPIGNMQCPEELARKHPGLRQAYAELINAFADKLCASVWKVDINAAYGVKDDPSANADAAEEALDRPQAKVAARNSVGQHQAMKAQIDKESRRAQRTRLKQRKAAQGPPSQESCVSVRSSQSEATRDDLSVSSQTVTEAGVTHEDEIMVDEGMAEAELDGVAAQPAADEIEDPRLDDDTVRLTVGPDCRRFYIPRTSIDEAHFKGRGQLTPFPRTGWRLDIPRLKHIKPDEFEAAAHFLAPGNFNCYDSRLPTNATPDQRTAALMKVLAEAWSIAVLLSLDTGAMMAAIVRELAAIPSWTALQTLLLADTVYKEPAFADNAAYEEEEEPEADLMVTADTAMRHLVATRIAHNFTTYGNRPNYIITLLETLQRHPDLNDEVIEYLHEHKTAISDGDASDEGALQNALVSTAS</sequence>
<evidence type="ECO:0000313" key="3">
    <source>
        <dbReference type="EMBL" id="KAF2747982.1"/>
    </source>
</evidence>
<keyword evidence="4" id="KW-1185">Reference proteome</keyword>
<evidence type="ECO:0000313" key="4">
    <source>
        <dbReference type="Proteomes" id="UP000799440"/>
    </source>
</evidence>
<dbReference type="EMBL" id="MU006570">
    <property type="protein sequence ID" value="KAF2747982.1"/>
    <property type="molecule type" value="Genomic_DNA"/>
</dbReference>
<accession>A0A6A6VBI9</accession>
<evidence type="ECO:0000259" key="2">
    <source>
        <dbReference type="Pfam" id="PF00855"/>
    </source>
</evidence>
<gene>
    <name evidence="3" type="ORF">M011DRAFT_485871</name>
</gene>
<reference evidence="3" key="1">
    <citation type="journal article" date="2020" name="Stud. Mycol.">
        <title>101 Dothideomycetes genomes: a test case for predicting lifestyles and emergence of pathogens.</title>
        <authorList>
            <person name="Haridas S."/>
            <person name="Albert R."/>
            <person name="Binder M."/>
            <person name="Bloem J."/>
            <person name="Labutti K."/>
            <person name="Salamov A."/>
            <person name="Andreopoulos B."/>
            <person name="Baker S."/>
            <person name="Barry K."/>
            <person name="Bills G."/>
            <person name="Bluhm B."/>
            <person name="Cannon C."/>
            <person name="Castanera R."/>
            <person name="Culley D."/>
            <person name="Daum C."/>
            <person name="Ezra D."/>
            <person name="Gonzalez J."/>
            <person name="Henrissat B."/>
            <person name="Kuo A."/>
            <person name="Liang C."/>
            <person name="Lipzen A."/>
            <person name="Lutzoni F."/>
            <person name="Magnuson J."/>
            <person name="Mondo S."/>
            <person name="Nolan M."/>
            <person name="Ohm R."/>
            <person name="Pangilinan J."/>
            <person name="Park H.-J."/>
            <person name="Ramirez L."/>
            <person name="Alfaro M."/>
            <person name="Sun H."/>
            <person name="Tritt A."/>
            <person name="Yoshinaga Y."/>
            <person name="Zwiers L.-H."/>
            <person name="Turgeon B."/>
            <person name="Goodwin S."/>
            <person name="Spatafora J."/>
            <person name="Crous P."/>
            <person name="Grigoriev I."/>
        </authorList>
    </citation>
    <scope>NUCLEOTIDE SEQUENCE</scope>
    <source>
        <strain evidence="3">CBS 119925</strain>
    </source>
</reference>
<feature type="region of interest" description="Disordered" evidence="1">
    <location>
        <begin position="134"/>
        <end position="204"/>
    </location>
</feature>
<proteinExistence type="predicted"/>
<feature type="compositionally biased region" description="Basic residues" evidence="1">
    <location>
        <begin position="155"/>
        <end position="164"/>
    </location>
</feature>
<evidence type="ECO:0000256" key="1">
    <source>
        <dbReference type="SAM" id="MobiDB-lite"/>
    </source>
</evidence>
<name>A0A6A6VBI9_9PLEO</name>
<dbReference type="AlphaFoldDB" id="A0A6A6VBI9"/>
<protein>
    <recommendedName>
        <fullName evidence="2">PWWP domain-containing protein</fullName>
    </recommendedName>
</protein>
<dbReference type="Proteomes" id="UP000799440">
    <property type="component" value="Unassembled WGS sequence"/>
</dbReference>
<dbReference type="InterPro" id="IPR000313">
    <property type="entry name" value="PWWP_dom"/>
</dbReference>
<feature type="domain" description="PWWP" evidence="2">
    <location>
        <begin position="17"/>
        <end position="91"/>
    </location>
</feature>
<dbReference type="OrthoDB" id="3767798at2759"/>
<dbReference type="SUPFAM" id="SSF63748">
    <property type="entry name" value="Tudor/PWWP/MBT"/>
    <property type="match status" value="1"/>
</dbReference>